<dbReference type="CDD" id="cd14791">
    <property type="entry name" value="GH36"/>
    <property type="match status" value="1"/>
</dbReference>
<feature type="active site" description="Proton donor" evidence="6">
    <location>
        <position position="550"/>
    </location>
</feature>
<evidence type="ECO:0000256" key="4">
    <source>
        <dbReference type="ARBA" id="ARBA00023295"/>
    </source>
</evidence>
<reference evidence="10 11" key="1">
    <citation type="submission" date="2019-01" db="EMBL/GenBank/DDBJ databases">
        <title>Blautia sp. nov. KGMB01111 isolated human feces.</title>
        <authorList>
            <person name="Park J.-E."/>
            <person name="Kim J.-S."/>
            <person name="Park S.-H."/>
        </authorList>
    </citation>
    <scope>NUCLEOTIDE SEQUENCE [LARGE SCALE GENOMIC DNA]</scope>
    <source>
        <strain evidence="10 11">KGMB01111</strain>
    </source>
</reference>
<dbReference type="GO" id="GO:0016052">
    <property type="term" value="P:carbohydrate catabolic process"/>
    <property type="evidence" value="ECO:0007669"/>
    <property type="project" value="InterPro"/>
</dbReference>
<evidence type="ECO:0000259" key="9">
    <source>
        <dbReference type="Pfam" id="PF16875"/>
    </source>
</evidence>
<feature type="binding site" evidence="7">
    <location>
        <position position="445"/>
    </location>
    <ligand>
        <name>substrate</name>
    </ligand>
</feature>
<comment type="similarity">
    <text evidence="5">Belongs to the glycosyl hydrolase.</text>
</comment>
<proteinExistence type="inferred from homology"/>
<feature type="binding site" evidence="7">
    <location>
        <begin position="478"/>
        <end position="482"/>
    </location>
    <ligand>
        <name>substrate</name>
    </ligand>
</feature>
<evidence type="ECO:0000313" key="10">
    <source>
        <dbReference type="EMBL" id="RXS75953.1"/>
    </source>
</evidence>
<dbReference type="InterPro" id="IPR013785">
    <property type="entry name" value="Aldolase_TIM"/>
</dbReference>
<evidence type="ECO:0000256" key="1">
    <source>
        <dbReference type="ARBA" id="ARBA00001255"/>
    </source>
</evidence>
<keyword evidence="4 5" id="KW-0326">Glycosidase</keyword>
<evidence type="ECO:0000313" key="11">
    <source>
        <dbReference type="Proteomes" id="UP000290106"/>
    </source>
</evidence>
<dbReference type="InterPro" id="IPR031705">
    <property type="entry name" value="Glyco_hydro_36_C"/>
</dbReference>
<organism evidence="10 11">
    <name type="scientific">Blautia faecicola</name>
    <dbReference type="NCBI Taxonomy" id="2509240"/>
    <lineage>
        <taxon>Bacteria</taxon>
        <taxon>Bacillati</taxon>
        <taxon>Bacillota</taxon>
        <taxon>Clostridia</taxon>
        <taxon>Lachnospirales</taxon>
        <taxon>Lachnospiraceae</taxon>
        <taxon>Blautia</taxon>
    </lineage>
</organism>
<dbReference type="OrthoDB" id="9758822at2"/>
<dbReference type="PROSITE" id="PS00512">
    <property type="entry name" value="ALPHA_GALACTOSIDASE"/>
    <property type="match status" value="1"/>
</dbReference>
<dbReference type="FunFam" id="3.20.20.70:FF:000118">
    <property type="entry name" value="Alpha-galactosidase"/>
    <property type="match status" value="1"/>
</dbReference>
<dbReference type="Proteomes" id="UP000290106">
    <property type="component" value="Unassembled WGS sequence"/>
</dbReference>
<accession>A0A4Q1RJP5</accession>
<dbReference type="GO" id="GO:0004557">
    <property type="term" value="F:alpha-galactosidase activity"/>
    <property type="evidence" value="ECO:0007669"/>
    <property type="project" value="UniProtKB-UniRule"/>
</dbReference>
<sequence length="762" mass="87829">MAIVFHKESRCFHLYNNEVSYIIRIMENEQLEQLYYGKKIHDREDFTYLHEECMRSQMSVCVPEPGILSMQYTKQEFPTYGTGDYRSPALTIVQENGSRIVNFTYASHEIYNGKKDILPLPATYVENEDEAQTLEITLHDAVMDTDLILSYTIYEDYPVITRNAKISHKGSEKIVLDKIMSASVEYNDMDYEMVHLSGGWARERYVKTRRLEMGIQSIQSLNGTCSGAEQNPFLALKRPHTTENQGEVYGFSLVYSGNHLGQVEVSTFDMTRVMMGINPEGFSWELTQGESFQTPEVVMVYSDQGLNKMSQAYHRIYRKRLMHGTWRDQVRPILLNNWEATYFDFNEEKILNIAKKAKEAGVELFVLDDGWFGARDDDYRGLGDWYVNLKKLPSGISGLSRKVEELGLKFGLWVELEMVNKDSDLYRAHPDWIISAPERFESHARHQFVLDFSKKEVVDYIYEMVAKVIRESSISYMKWDMNRYMTEPYSKGTEPSQQGKVMHKYILGVYDLYTRLTTEFPEILFESCASGGARFDPAMLYFAPQTWTSDDTDASERTKIQYGTSYVYPIVSMGSHVSAVPNHQLYRTTPIETRANVAYFGTFGYELDLNLLSDAEMASVKKQIAFMKEYRELIQVDGDFYRLLNPFEGNETAWMVVSQDKAQAVAALYQRLNKVNASWLRLKLEGLDPDAKYQVSCDLTPSSSFDTELVKRYGYDTVGNQVKTYEAYGDELMRAGIPVDRQDLNKKGGDFASLLYTIKKVD</sequence>
<dbReference type="InterPro" id="IPR013780">
    <property type="entry name" value="Glyco_hydro_b"/>
</dbReference>
<protein>
    <recommendedName>
        <fullName evidence="2 5">Alpha-galactosidase</fullName>
        <ecNumber evidence="2 5">3.2.1.22</ecNumber>
    </recommendedName>
</protein>
<dbReference type="Pfam" id="PF16875">
    <property type="entry name" value="Glyco_hydro_36N"/>
    <property type="match status" value="1"/>
</dbReference>
<comment type="catalytic activity">
    <reaction evidence="1 5">
        <text>Hydrolysis of terminal, non-reducing alpha-D-galactose residues in alpha-D-galactosides, including galactose oligosaccharides, galactomannans and galactolipids.</text>
        <dbReference type="EC" id="3.2.1.22"/>
    </reaction>
</comment>
<evidence type="ECO:0000256" key="7">
    <source>
        <dbReference type="PIRSR" id="PIRSR005536-2"/>
    </source>
</evidence>
<gene>
    <name evidence="10" type="ORF">ETP43_12565</name>
</gene>
<dbReference type="RefSeq" id="WP_129258411.1">
    <property type="nucleotide sequence ID" value="NZ_SDKC01000001.1"/>
</dbReference>
<evidence type="ECO:0000256" key="5">
    <source>
        <dbReference type="PIRNR" id="PIRNR005536"/>
    </source>
</evidence>
<evidence type="ECO:0000256" key="6">
    <source>
        <dbReference type="PIRSR" id="PIRSR005536-1"/>
    </source>
</evidence>
<dbReference type="InterPro" id="IPR000111">
    <property type="entry name" value="Glyco_hydro_27/36_CS"/>
</dbReference>
<feature type="domain" description="Glycosyl hydrolase family 36 C-terminal" evidence="8">
    <location>
        <begin position="651"/>
        <end position="757"/>
    </location>
</feature>
<name>A0A4Q1RJP5_9FIRM</name>
<feature type="binding site" evidence="7">
    <location>
        <position position="200"/>
    </location>
    <ligand>
        <name>substrate</name>
    </ligand>
</feature>
<dbReference type="Gene3D" id="3.20.20.70">
    <property type="entry name" value="Aldolase class I"/>
    <property type="match status" value="1"/>
</dbReference>
<dbReference type="AlphaFoldDB" id="A0A4Q1RJP5"/>
<evidence type="ECO:0000256" key="3">
    <source>
        <dbReference type="ARBA" id="ARBA00022801"/>
    </source>
</evidence>
<dbReference type="Gene3D" id="2.70.98.60">
    <property type="entry name" value="alpha-galactosidase from lactobacil brevis"/>
    <property type="match status" value="1"/>
</dbReference>
<dbReference type="PANTHER" id="PTHR43053:SF3">
    <property type="entry name" value="ALPHA-GALACTOSIDASE C-RELATED"/>
    <property type="match status" value="1"/>
</dbReference>
<feature type="binding site" evidence="7">
    <location>
        <position position="528"/>
    </location>
    <ligand>
        <name>substrate</name>
    </ligand>
</feature>
<feature type="binding site" evidence="7">
    <location>
        <begin position="368"/>
        <end position="369"/>
    </location>
    <ligand>
        <name>substrate</name>
    </ligand>
</feature>
<evidence type="ECO:0000259" key="8">
    <source>
        <dbReference type="Pfam" id="PF16874"/>
    </source>
</evidence>
<dbReference type="InterPro" id="IPR038417">
    <property type="entry name" value="Alpga-gal_N_sf"/>
</dbReference>
<comment type="caution">
    <text evidence="10">The sequence shown here is derived from an EMBL/GenBank/DDBJ whole genome shotgun (WGS) entry which is preliminary data.</text>
</comment>
<dbReference type="InterPro" id="IPR050985">
    <property type="entry name" value="Alpha-glycosidase_related"/>
</dbReference>
<dbReference type="EC" id="3.2.1.22" evidence="2 5"/>
<dbReference type="SUPFAM" id="SSF51445">
    <property type="entry name" value="(Trans)glycosidases"/>
    <property type="match status" value="1"/>
</dbReference>
<dbReference type="PANTHER" id="PTHR43053">
    <property type="entry name" value="GLYCOSIDASE FAMILY 31"/>
    <property type="match status" value="1"/>
</dbReference>
<evidence type="ECO:0000256" key="2">
    <source>
        <dbReference type="ARBA" id="ARBA00012755"/>
    </source>
</evidence>
<feature type="active site" description="Nucleophile" evidence="6">
    <location>
        <position position="480"/>
    </location>
</feature>
<dbReference type="Pfam" id="PF02065">
    <property type="entry name" value="Melibiase"/>
    <property type="match status" value="1"/>
</dbReference>
<feature type="binding site" evidence="7">
    <location>
        <position position="550"/>
    </location>
    <ligand>
        <name>substrate</name>
    </ligand>
</feature>
<dbReference type="InterPro" id="IPR002252">
    <property type="entry name" value="Glyco_hydro_36"/>
</dbReference>
<dbReference type="EMBL" id="SDKC01000001">
    <property type="protein sequence ID" value="RXS75953.1"/>
    <property type="molecule type" value="Genomic_DNA"/>
</dbReference>
<dbReference type="InterPro" id="IPR017853">
    <property type="entry name" value="GH"/>
</dbReference>
<keyword evidence="11" id="KW-1185">Reference proteome</keyword>
<feature type="domain" description="Glycosyl hydrolase family 36 N-terminal" evidence="9">
    <location>
        <begin position="30"/>
        <end position="286"/>
    </location>
</feature>
<dbReference type="PIRSF" id="PIRSF005536">
    <property type="entry name" value="Agal"/>
    <property type="match status" value="1"/>
</dbReference>
<dbReference type="PRINTS" id="PR00743">
    <property type="entry name" value="GLHYDRLASE36"/>
</dbReference>
<dbReference type="InterPro" id="IPR031704">
    <property type="entry name" value="Glyco_hydro_36_N"/>
</dbReference>
<dbReference type="Gene3D" id="2.60.40.1180">
    <property type="entry name" value="Golgi alpha-mannosidase II"/>
    <property type="match status" value="1"/>
</dbReference>
<dbReference type="Pfam" id="PF16874">
    <property type="entry name" value="Glyco_hydro_36C"/>
    <property type="match status" value="1"/>
</dbReference>
<keyword evidence="3 5" id="KW-0378">Hydrolase</keyword>